<keyword evidence="3" id="KW-1185">Reference proteome</keyword>
<evidence type="ECO:0000256" key="1">
    <source>
        <dbReference type="SAM" id="Phobius"/>
    </source>
</evidence>
<evidence type="ECO:0000313" key="2">
    <source>
        <dbReference type="EMBL" id="KAE8100113.1"/>
    </source>
</evidence>
<sequence>MKHFCRMILLINSIFTVIFLILLLSSTDHVEGFRPLMDQYPPTSSINSSFAAEAYSSSGPSRRGIGHK</sequence>
<proteinExistence type="predicted"/>
<dbReference type="Proteomes" id="UP000327013">
    <property type="component" value="Chromosome 7"/>
</dbReference>
<keyword evidence="1" id="KW-1133">Transmembrane helix</keyword>
<evidence type="ECO:0000313" key="3">
    <source>
        <dbReference type="Proteomes" id="UP000327013"/>
    </source>
</evidence>
<feature type="transmembrane region" description="Helical" evidence="1">
    <location>
        <begin position="7"/>
        <end position="27"/>
    </location>
</feature>
<keyword evidence="1" id="KW-0472">Membrane</keyword>
<name>A0A5N6RM59_9ROSI</name>
<accession>A0A5N6RM59</accession>
<gene>
    <name evidence="2" type="ORF">FH972_018040</name>
</gene>
<organism evidence="2 3">
    <name type="scientific">Carpinus fangiana</name>
    <dbReference type="NCBI Taxonomy" id="176857"/>
    <lineage>
        <taxon>Eukaryota</taxon>
        <taxon>Viridiplantae</taxon>
        <taxon>Streptophyta</taxon>
        <taxon>Embryophyta</taxon>
        <taxon>Tracheophyta</taxon>
        <taxon>Spermatophyta</taxon>
        <taxon>Magnoliopsida</taxon>
        <taxon>eudicotyledons</taxon>
        <taxon>Gunneridae</taxon>
        <taxon>Pentapetalae</taxon>
        <taxon>rosids</taxon>
        <taxon>fabids</taxon>
        <taxon>Fagales</taxon>
        <taxon>Betulaceae</taxon>
        <taxon>Carpinus</taxon>
    </lineage>
</organism>
<evidence type="ECO:0008006" key="4">
    <source>
        <dbReference type="Google" id="ProtNLM"/>
    </source>
</evidence>
<keyword evidence="1" id="KW-0812">Transmembrane</keyword>
<dbReference type="AlphaFoldDB" id="A0A5N6RM59"/>
<reference evidence="2 3" key="1">
    <citation type="submission" date="2019-06" db="EMBL/GenBank/DDBJ databases">
        <title>A chromosomal-level reference genome of Carpinus fangiana (Coryloideae, Betulaceae).</title>
        <authorList>
            <person name="Yang X."/>
            <person name="Wang Z."/>
            <person name="Zhang L."/>
            <person name="Hao G."/>
            <person name="Liu J."/>
            <person name="Yang Y."/>
        </authorList>
    </citation>
    <scope>NUCLEOTIDE SEQUENCE [LARGE SCALE GENOMIC DNA]</scope>
    <source>
        <strain evidence="2">Cfa_2016G</strain>
        <tissue evidence="2">Leaf</tissue>
    </source>
</reference>
<dbReference type="EMBL" id="CM017327">
    <property type="protein sequence ID" value="KAE8100113.1"/>
    <property type="molecule type" value="Genomic_DNA"/>
</dbReference>
<protein>
    <recommendedName>
        <fullName evidence="4">Transmembrane protein</fullName>
    </recommendedName>
</protein>